<keyword evidence="1" id="KW-1133">Transmembrane helix</keyword>
<keyword evidence="1" id="KW-0812">Transmembrane</keyword>
<accession>A0A4P9ZWU9</accession>
<organism evidence="2 3">
    <name type="scientific">Dimargaris cristalligena</name>
    <dbReference type="NCBI Taxonomy" id="215637"/>
    <lineage>
        <taxon>Eukaryota</taxon>
        <taxon>Fungi</taxon>
        <taxon>Fungi incertae sedis</taxon>
        <taxon>Zoopagomycota</taxon>
        <taxon>Kickxellomycotina</taxon>
        <taxon>Dimargaritomycetes</taxon>
        <taxon>Dimargaritales</taxon>
        <taxon>Dimargaritaceae</taxon>
        <taxon>Dimargaris</taxon>
    </lineage>
</organism>
<feature type="transmembrane region" description="Helical" evidence="1">
    <location>
        <begin position="140"/>
        <end position="169"/>
    </location>
</feature>
<feature type="transmembrane region" description="Helical" evidence="1">
    <location>
        <begin position="20"/>
        <end position="40"/>
    </location>
</feature>
<protein>
    <submittedName>
        <fullName evidence="2">Uncharacterized protein</fullName>
    </submittedName>
</protein>
<keyword evidence="3" id="KW-1185">Reference proteome</keyword>
<name>A0A4P9ZWU9_9FUNG</name>
<proteinExistence type="predicted"/>
<feature type="transmembrane region" description="Helical" evidence="1">
    <location>
        <begin position="47"/>
        <end position="65"/>
    </location>
</feature>
<evidence type="ECO:0000256" key="1">
    <source>
        <dbReference type="SAM" id="Phobius"/>
    </source>
</evidence>
<evidence type="ECO:0000313" key="2">
    <source>
        <dbReference type="EMBL" id="RKP38103.1"/>
    </source>
</evidence>
<gene>
    <name evidence="2" type="ORF">BJ085DRAFT_36082</name>
</gene>
<keyword evidence="1" id="KW-0472">Membrane</keyword>
<evidence type="ECO:0000313" key="3">
    <source>
        <dbReference type="Proteomes" id="UP000268162"/>
    </source>
</evidence>
<dbReference type="EMBL" id="ML002404">
    <property type="protein sequence ID" value="RKP38103.1"/>
    <property type="molecule type" value="Genomic_DNA"/>
</dbReference>
<sequence length="201" mass="23228">MPSFISWTKFLGCLPLSRSILCIAFIDGFAGVFQIIQGLLHGEMVNVAFGLWTVIGCSMFGLLGLFRRNTIFFQCYAGAVTFQLICTIPWFILMIYGYQSRQQHRSSFHHPPYHHHLLAYIQNTLLGFILRTFWPPKQFAHLALLIHVILSGVFTLFSAYYCACVWSLYRILRIEEKAAEQVRLAAERAELEYYFGRGDNR</sequence>
<dbReference type="AlphaFoldDB" id="A0A4P9ZWU9"/>
<dbReference type="Proteomes" id="UP000268162">
    <property type="component" value="Unassembled WGS sequence"/>
</dbReference>
<reference evidence="3" key="1">
    <citation type="journal article" date="2018" name="Nat. Microbiol.">
        <title>Leveraging single-cell genomics to expand the fungal tree of life.</title>
        <authorList>
            <person name="Ahrendt S.R."/>
            <person name="Quandt C.A."/>
            <person name="Ciobanu D."/>
            <person name="Clum A."/>
            <person name="Salamov A."/>
            <person name="Andreopoulos B."/>
            <person name="Cheng J.F."/>
            <person name="Woyke T."/>
            <person name="Pelin A."/>
            <person name="Henrissat B."/>
            <person name="Reynolds N.K."/>
            <person name="Benny G.L."/>
            <person name="Smith M.E."/>
            <person name="James T.Y."/>
            <person name="Grigoriev I.V."/>
        </authorList>
    </citation>
    <scope>NUCLEOTIDE SEQUENCE [LARGE SCALE GENOMIC DNA]</scope>
    <source>
        <strain evidence="3">RSA 468</strain>
    </source>
</reference>
<feature type="transmembrane region" description="Helical" evidence="1">
    <location>
        <begin position="71"/>
        <end position="96"/>
    </location>
</feature>